<keyword evidence="2" id="KW-1133">Transmembrane helix</keyword>
<dbReference type="PANTHER" id="PTHR31414:SF16">
    <property type="entry name" value="TRANSMEMBRANE PROTEIN"/>
    <property type="match status" value="1"/>
</dbReference>
<gene>
    <name evidence="3" type="ORF">HUJ06_006141</name>
</gene>
<dbReference type="AlphaFoldDB" id="A0A822YVA1"/>
<comment type="caution">
    <text evidence="3">The sequence shown here is derived from an EMBL/GenBank/DDBJ whole genome shotgun (WGS) entry which is preliminary data.</text>
</comment>
<keyword evidence="2" id="KW-0472">Membrane</keyword>
<accession>A0A822YVA1</accession>
<evidence type="ECO:0000313" key="3">
    <source>
        <dbReference type="EMBL" id="DAD35501.1"/>
    </source>
</evidence>
<keyword evidence="4" id="KW-1185">Reference proteome</keyword>
<evidence type="ECO:0000313" key="4">
    <source>
        <dbReference type="Proteomes" id="UP000607653"/>
    </source>
</evidence>
<dbReference type="PANTHER" id="PTHR31414">
    <property type="entry name" value="TRANSMEMBRANE PROTEIN DDB_G0292058"/>
    <property type="match status" value="1"/>
</dbReference>
<feature type="transmembrane region" description="Helical" evidence="2">
    <location>
        <begin position="29"/>
        <end position="49"/>
    </location>
</feature>
<name>A0A822YVA1_NELNU</name>
<feature type="region of interest" description="Disordered" evidence="1">
    <location>
        <begin position="268"/>
        <end position="307"/>
    </location>
</feature>
<proteinExistence type="predicted"/>
<dbReference type="EMBL" id="DUZY01000004">
    <property type="protein sequence ID" value="DAD35501.1"/>
    <property type="molecule type" value="Genomic_DNA"/>
</dbReference>
<dbReference type="Proteomes" id="UP000607653">
    <property type="component" value="Unassembled WGS sequence"/>
</dbReference>
<keyword evidence="2" id="KW-0812">Transmembrane</keyword>
<feature type="transmembrane region" description="Helical" evidence="2">
    <location>
        <begin position="232"/>
        <end position="251"/>
    </location>
</feature>
<sequence length="307" mass="33763">MLLLAVLGLLLSILGRQHAIWIFILSGWLLVTITFILCGVFIIFNHVLLDTCVAMEEWAENPHAETALSNILPCVDQGTTNKTLIQRKEVIHELVNVVNTAIYTFANSNPPQDTSSYYNQSGPLMPPLCSPFDSKLHGRPCEPQEVSFANASDVWWNYVCTMSASGLCTGVGRATPNLYTQLVAAVNVSYALDHYAPPLLSFQDCNFVRVTFRNITLDHCPPLERNLQMVNAGLGLIAVGIMLCLVLWILYANRPQREEVFVKFPFSTKTSSSSSSRSNNNNNSSNNNTNKTNSNSSGDGLSSGEVV</sequence>
<organism evidence="3 4">
    <name type="scientific">Nelumbo nucifera</name>
    <name type="common">Sacred lotus</name>
    <dbReference type="NCBI Taxonomy" id="4432"/>
    <lineage>
        <taxon>Eukaryota</taxon>
        <taxon>Viridiplantae</taxon>
        <taxon>Streptophyta</taxon>
        <taxon>Embryophyta</taxon>
        <taxon>Tracheophyta</taxon>
        <taxon>Spermatophyta</taxon>
        <taxon>Magnoliopsida</taxon>
        <taxon>Proteales</taxon>
        <taxon>Nelumbonaceae</taxon>
        <taxon>Nelumbo</taxon>
    </lineage>
</organism>
<evidence type="ECO:0000256" key="2">
    <source>
        <dbReference type="SAM" id="Phobius"/>
    </source>
</evidence>
<dbReference type="InterPro" id="IPR040283">
    <property type="entry name" value="DDB_G0292058-like"/>
</dbReference>
<protein>
    <submittedName>
        <fullName evidence="3">Uncharacterized protein</fullName>
    </submittedName>
</protein>
<reference evidence="3 4" key="1">
    <citation type="journal article" date="2020" name="Mol. Biol. Evol.">
        <title>Distinct Expression and Methylation Patterns for Genes with Different Fates following a Single Whole-Genome Duplication in Flowering Plants.</title>
        <authorList>
            <person name="Shi T."/>
            <person name="Rahmani R.S."/>
            <person name="Gugger P.F."/>
            <person name="Wang M."/>
            <person name="Li H."/>
            <person name="Zhang Y."/>
            <person name="Li Z."/>
            <person name="Wang Q."/>
            <person name="Van de Peer Y."/>
            <person name="Marchal K."/>
            <person name="Chen J."/>
        </authorList>
    </citation>
    <scope>NUCLEOTIDE SEQUENCE [LARGE SCALE GENOMIC DNA]</scope>
    <source>
        <tissue evidence="3">Leaf</tissue>
    </source>
</reference>
<evidence type="ECO:0000256" key="1">
    <source>
        <dbReference type="SAM" id="MobiDB-lite"/>
    </source>
</evidence>